<dbReference type="Pfam" id="PF22117">
    <property type="entry name" value="Fer4_Nqo3"/>
    <property type="match status" value="1"/>
</dbReference>
<dbReference type="PANTHER" id="PTHR43105:SF14">
    <property type="entry name" value="FORMATE DEHYDROGENASE H"/>
    <property type="match status" value="1"/>
</dbReference>
<dbReference type="InterPro" id="IPR001041">
    <property type="entry name" value="2Fe-2S_ferredoxin-type"/>
</dbReference>
<evidence type="ECO:0000259" key="15">
    <source>
        <dbReference type="PROSITE" id="PS51085"/>
    </source>
</evidence>
<organism evidence="19 20">
    <name type="scientific">Candidatus Syntrophonatronum acetioxidans</name>
    <dbReference type="NCBI Taxonomy" id="1795816"/>
    <lineage>
        <taxon>Bacteria</taxon>
        <taxon>Bacillati</taxon>
        <taxon>Bacillota</taxon>
        <taxon>Clostridia</taxon>
        <taxon>Eubacteriales</taxon>
        <taxon>Syntrophomonadaceae</taxon>
        <taxon>Candidatus Syntrophonatronum</taxon>
    </lineage>
</organism>
<keyword evidence="8" id="KW-1278">Translocase</keyword>
<dbReference type="Gene3D" id="3.10.20.740">
    <property type="match status" value="1"/>
</dbReference>
<dbReference type="AlphaFoldDB" id="A0A424YIA6"/>
<evidence type="ECO:0000256" key="2">
    <source>
        <dbReference type="ARBA" id="ARBA00004370"/>
    </source>
</evidence>
<evidence type="ECO:0000256" key="3">
    <source>
        <dbReference type="ARBA" id="ARBA00005404"/>
    </source>
</evidence>
<dbReference type="SMART" id="SM00926">
    <property type="entry name" value="Molybdop_Fe4S4"/>
    <property type="match status" value="1"/>
</dbReference>
<evidence type="ECO:0000256" key="8">
    <source>
        <dbReference type="ARBA" id="ARBA00022967"/>
    </source>
</evidence>
<dbReference type="GO" id="GO:0003954">
    <property type="term" value="F:NADH dehydrogenase activity"/>
    <property type="evidence" value="ECO:0007669"/>
    <property type="project" value="TreeGrafter"/>
</dbReference>
<protein>
    <recommendedName>
        <fullName evidence="21">4Fe-4S dicluster domain-containing protein</fullName>
    </recommendedName>
</protein>
<keyword evidence="12" id="KW-0520">NAD</keyword>
<dbReference type="PROSITE" id="PS51379">
    <property type="entry name" value="4FE4S_FER_2"/>
    <property type="match status" value="2"/>
</dbReference>
<keyword evidence="7" id="KW-0677">Repeat</keyword>
<evidence type="ECO:0000256" key="5">
    <source>
        <dbReference type="ARBA" id="ARBA00022714"/>
    </source>
</evidence>
<dbReference type="EMBL" id="QZAA01000041">
    <property type="protein sequence ID" value="RQD78017.1"/>
    <property type="molecule type" value="Genomic_DNA"/>
</dbReference>
<accession>A0A424YIA6</accession>
<evidence type="ECO:0000256" key="4">
    <source>
        <dbReference type="ARBA" id="ARBA00022485"/>
    </source>
</evidence>
<evidence type="ECO:0000256" key="14">
    <source>
        <dbReference type="ARBA" id="ARBA00034078"/>
    </source>
</evidence>
<dbReference type="Proteomes" id="UP000285138">
    <property type="component" value="Unassembled WGS sequence"/>
</dbReference>
<comment type="cofactor">
    <cofactor evidence="14">
        <name>[2Fe-2S] cluster</name>
        <dbReference type="ChEBI" id="CHEBI:190135"/>
    </cofactor>
</comment>
<dbReference type="Gene3D" id="3.40.50.740">
    <property type="match status" value="1"/>
</dbReference>
<evidence type="ECO:0000259" key="17">
    <source>
        <dbReference type="PROSITE" id="PS51669"/>
    </source>
</evidence>
<dbReference type="SUPFAM" id="SSF53706">
    <property type="entry name" value="Formate dehydrogenase/DMSO reductase, domains 1-3"/>
    <property type="match status" value="1"/>
</dbReference>
<dbReference type="GO" id="GO:0016020">
    <property type="term" value="C:membrane"/>
    <property type="evidence" value="ECO:0007669"/>
    <property type="project" value="UniProtKB-SubCell"/>
</dbReference>
<dbReference type="SUPFAM" id="SSF54292">
    <property type="entry name" value="2Fe-2S ferredoxin-like"/>
    <property type="match status" value="1"/>
</dbReference>
<keyword evidence="10" id="KW-0408">Iron</keyword>
<evidence type="ECO:0000259" key="16">
    <source>
        <dbReference type="PROSITE" id="PS51379"/>
    </source>
</evidence>
<dbReference type="Pfam" id="PF04879">
    <property type="entry name" value="Molybdop_Fe4S4"/>
    <property type="match status" value="1"/>
</dbReference>
<dbReference type="Pfam" id="PF13510">
    <property type="entry name" value="Fer2_4"/>
    <property type="match status" value="1"/>
</dbReference>
<dbReference type="InterPro" id="IPR054351">
    <property type="entry name" value="NADH_UbQ_OxRdtase_ferredoxin"/>
</dbReference>
<comment type="cofactor">
    <cofactor evidence="1">
        <name>[4Fe-4S] cluster</name>
        <dbReference type="ChEBI" id="CHEBI:49883"/>
    </cofactor>
</comment>
<keyword evidence="5" id="KW-0001">2Fe-2S</keyword>
<feature type="domain" description="4Fe-4S His(Cys)3-ligated-type" evidence="18">
    <location>
        <begin position="80"/>
        <end position="119"/>
    </location>
</feature>
<keyword evidence="11" id="KW-0411">Iron-sulfur</keyword>
<feature type="domain" description="2Fe-2S ferredoxin-type" evidence="15">
    <location>
        <begin position="2"/>
        <end position="80"/>
    </location>
</feature>
<dbReference type="GO" id="GO:0051539">
    <property type="term" value="F:4 iron, 4 sulfur cluster binding"/>
    <property type="evidence" value="ECO:0007669"/>
    <property type="project" value="UniProtKB-KW"/>
</dbReference>
<evidence type="ECO:0000256" key="6">
    <source>
        <dbReference type="ARBA" id="ARBA00022723"/>
    </source>
</evidence>
<evidence type="ECO:0000256" key="12">
    <source>
        <dbReference type="ARBA" id="ARBA00023027"/>
    </source>
</evidence>
<comment type="subcellular location">
    <subcellularLocation>
        <location evidence="2">Membrane</location>
    </subcellularLocation>
</comment>
<dbReference type="InterPro" id="IPR006963">
    <property type="entry name" value="Mopterin_OxRdtase_4Fe-4S_dom"/>
</dbReference>
<evidence type="ECO:0000256" key="13">
    <source>
        <dbReference type="ARBA" id="ARBA00023136"/>
    </source>
</evidence>
<dbReference type="PROSITE" id="PS00198">
    <property type="entry name" value="4FE4S_FER_1"/>
    <property type="match status" value="1"/>
</dbReference>
<comment type="similarity">
    <text evidence="3">Belongs to the complex I 75 kDa subunit family.</text>
</comment>
<dbReference type="FunFam" id="3.30.70.20:FF:000035">
    <property type="entry name" value="Iron hydrogenase 1"/>
    <property type="match status" value="1"/>
</dbReference>
<dbReference type="SUPFAM" id="SSF54862">
    <property type="entry name" value="4Fe-4S ferredoxins"/>
    <property type="match status" value="1"/>
</dbReference>
<feature type="domain" description="4Fe-4S Mo/W bis-MGD-type" evidence="17">
    <location>
        <begin position="220"/>
        <end position="276"/>
    </location>
</feature>
<dbReference type="InterPro" id="IPR036010">
    <property type="entry name" value="2Fe-2S_ferredoxin-like_sf"/>
</dbReference>
<dbReference type="InterPro" id="IPR006656">
    <property type="entry name" value="Mopterin_OxRdtase"/>
</dbReference>
<evidence type="ECO:0000259" key="18">
    <source>
        <dbReference type="PROSITE" id="PS51839"/>
    </source>
</evidence>
<gene>
    <name evidence="19" type="ORF">D5R97_01130</name>
</gene>
<evidence type="ECO:0008006" key="21">
    <source>
        <dbReference type="Google" id="ProtNLM"/>
    </source>
</evidence>
<dbReference type="InterPro" id="IPR027467">
    <property type="entry name" value="MopterinOxRdtase_cofactor_BS"/>
</dbReference>
<dbReference type="CDD" id="cd00207">
    <property type="entry name" value="fer2"/>
    <property type="match status" value="1"/>
</dbReference>
<dbReference type="Gene3D" id="2.20.25.90">
    <property type="entry name" value="ADC-like domains"/>
    <property type="match status" value="1"/>
</dbReference>
<comment type="caution">
    <text evidence="19">The sequence shown here is derived from an EMBL/GenBank/DDBJ whole genome shotgun (WGS) entry which is preliminary data.</text>
</comment>
<feature type="domain" description="4Fe-4S ferredoxin-type" evidence="16">
    <location>
        <begin position="139"/>
        <end position="172"/>
    </location>
</feature>
<evidence type="ECO:0000256" key="7">
    <source>
        <dbReference type="ARBA" id="ARBA00022737"/>
    </source>
</evidence>
<evidence type="ECO:0000256" key="11">
    <source>
        <dbReference type="ARBA" id="ARBA00023014"/>
    </source>
</evidence>
<dbReference type="GO" id="GO:0051537">
    <property type="term" value="F:2 iron, 2 sulfur cluster binding"/>
    <property type="evidence" value="ECO:0007669"/>
    <property type="project" value="UniProtKB-KW"/>
</dbReference>
<dbReference type="Pfam" id="PF00384">
    <property type="entry name" value="Molybdopterin"/>
    <property type="match status" value="1"/>
</dbReference>
<name>A0A424YIA6_9FIRM</name>
<proteinExistence type="inferred from homology"/>
<dbReference type="PROSITE" id="PS00551">
    <property type="entry name" value="MOLYBDOPTERIN_PROK_1"/>
    <property type="match status" value="1"/>
</dbReference>
<dbReference type="InterPro" id="IPR017900">
    <property type="entry name" value="4Fe4S_Fe_S_CS"/>
</dbReference>
<dbReference type="SMART" id="SM00929">
    <property type="entry name" value="NADH-G_4Fe-4S_3"/>
    <property type="match status" value="1"/>
</dbReference>
<dbReference type="PROSITE" id="PS51669">
    <property type="entry name" value="4FE4S_MOW_BIS_MGD"/>
    <property type="match status" value="1"/>
</dbReference>
<dbReference type="GO" id="GO:0046872">
    <property type="term" value="F:metal ion binding"/>
    <property type="evidence" value="ECO:0007669"/>
    <property type="project" value="UniProtKB-KW"/>
</dbReference>
<keyword evidence="6" id="KW-0479">Metal-binding</keyword>
<dbReference type="FunFam" id="2.20.25.90:FF:000001">
    <property type="entry name" value="Formate dehydrogenase subunit alpha"/>
    <property type="match status" value="1"/>
</dbReference>
<evidence type="ECO:0000256" key="10">
    <source>
        <dbReference type="ARBA" id="ARBA00023004"/>
    </source>
</evidence>
<sequence>MSKINLTINGQPVEAEAGMTILEAAESAGIEIPTFCHDPQLVGVGACRICVVEVEGGRGLPAACVAPAGDGMVIYTESEKVIEARKANLSLLLANHPLDCLTCEKSGECKLQDYCYRYGVAQTDYPGEAKEIPLDNTNPFYERDMNKCILCGKCSRTCHEINGAGAIEYAYRGFQSTIAPAFEEPVENSSCVFCGMCVDMCPTGALTPKLGKGTARVWEIEKVKTICPYCGTGCAINLHVKGNQVVGASGNEEGEANRGNICVKGHFGWDFVHSPDRLTKPLIKKNGEFEEASWEEALSLVADKFKSTVDSSGAEALAGLSSARCTNEENYLFQKLLRMLGTNSVDHCARL</sequence>
<dbReference type="Pfam" id="PF10588">
    <property type="entry name" value="NADH-G_4Fe-4S_3"/>
    <property type="match status" value="1"/>
</dbReference>
<dbReference type="PROSITE" id="PS51085">
    <property type="entry name" value="2FE2S_FER_2"/>
    <property type="match status" value="1"/>
</dbReference>
<dbReference type="InterPro" id="IPR017896">
    <property type="entry name" value="4Fe4S_Fe-S-bd"/>
</dbReference>
<feature type="domain" description="4Fe-4S ferredoxin-type" evidence="16">
    <location>
        <begin position="182"/>
        <end position="211"/>
    </location>
</feature>
<keyword evidence="13" id="KW-0472">Membrane</keyword>
<evidence type="ECO:0000256" key="1">
    <source>
        <dbReference type="ARBA" id="ARBA00001966"/>
    </source>
</evidence>
<reference evidence="19 20" key="1">
    <citation type="submission" date="2018-08" db="EMBL/GenBank/DDBJ databases">
        <title>The metabolism and importance of syntrophic acetate oxidation coupled to methane or sulfide production in haloalkaline environments.</title>
        <authorList>
            <person name="Timmers P.H.A."/>
            <person name="Vavourakis C.D."/>
            <person name="Sorokin D.Y."/>
            <person name="Sinninghe Damste J.S."/>
            <person name="Muyzer G."/>
            <person name="Stams A.J.M."/>
            <person name="Plugge C.M."/>
        </authorList>
    </citation>
    <scope>NUCLEOTIDE SEQUENCE [LARGE SCALE GENOMIC DNA]</scope>
    <source>
        <strain evidence="19">MSAO_Bac1</strain>
    </source>
</reference>
<dbReference type="InterPro" id="IPR050123">
    <property type="entry name" value="Prok_molybdopt-oxidoreductase"/>
</dbReference>
<dbReference type="Gene3D" id="3.30.70.20">
    <property type="match status" value="1"/>
</dbReference>
<evidence type="ECO:0000313" key="20">
    <source>
        <dbReference type="Proteomes" id="UP000285138"/>
    </source>
</evidence>
<dbReference type="PROSITE" id="PS51839">
    <property type="entry name" value="4FE4S_HC3"/>
    <property type="match status" value="1"/>
</dbReference>
<dbReference type="FunFam" id="3.10.20.740:FF:000004">
    <property type="entry name" value="NADH-quinone oxidoreductase"/>
    <property type="match status" value="1"/>
</dbReference>
<dbReference type="GO" id="GO:0022904">
    <property type="term" value="P:respiratory electron transport chain"/>
    <property type="evidence" value="ECO:0007669"/>
    <property type="project" value="TreeGrafter"/>
</dbReference>
<keyword evidence="9" id="KW-0560">Oxidoreductase</keyword>
<dbReference type="InterPro" id="IPR019574">
    <property type="entry name" value="NADH_UbQ_OxRdtase_Gsu_4Fe4S-bd"/>
</dbReference>
<evidence type="ECO:0000313" key="19">
    <source>
        <dbReference type="EMBL" id="RQD78017.1"/>
    </source>
</evidence>
<dbReference type="PANTHER" id="PTHR43105">
    <property type="entry name" value="RESPIRATORY NITRATE REDUCTASE"/>
    <property type="match status" value="1"/>
</dbReference>
<keyword evidence="4" id="KW-0004">4Fe-4S</keyword>
<evidence type="ECO:0000256" key="9">
    <source>
        <dbReference type="ARBA" id="ARBA00023002"/>
    </source>
</evidence>